<dbReference type="Proteomes" id="UP000708208">
    <property type="component" value="Unassembled WGS sequence"/>
</dbReference>
<keyword evidence="15" id="KW-1185">Reference proteome</keyword>
<feature type="domain" description="Spt4/RpoE2 zinc finger" evidence="13">
    <location>
        <begin position="27"/>
        <end position="104"/>
    </location>
</feature>
<keyword evidence="9" id="KW-0010">Activator</keyword>
<keyword evidence="7" id="KW-0862">Zinc</keyword>
<evidence type="ECO:0000256" key="2">
    <source>
        <dbReference type="ARBA" id="ARBA00010464"/>
    </source>
</evidence>
<dbReference type="GO" id="GO:0008270">
    <property type="term" value="F:zinc ion binding"/>
    <property type="evidence" value="ECO:0007669"/>
    <property type="project" value="UniProtKB-KW"/>
</dbReference>
<dbReference type="PANTHER" id="PTHR12882:SF1">
    <property type="entry name" value="TRANSCRIPTION ELONGATION FACTOR SPT4"/>
    <property type="match status" value="1"/>
</dbReference>
<evidence type="ECO:0000256" key="12">
    <source>
        <dbReference type="PIRNR" id="PIRNR025023"/>
    </source>
</evidence>
<evidence type="ECO:0000256" key="4">
    <source>
        <dbReference type="ARBA" id="ARBA00022491"/>
    </source>
</evidence>
<dbReference type="GO" id="GO:0000993">
    <property type="term" value="F:RNA polymerase II complex binding"/>
    <property type="evidence" value="ECO:0007669"/>
    <property type="project" value="TreeGrafter"/>
</dbReference>
<reference evidence="14" key="1">
    <citation type="submission" date="2021-06" db="EMBL/GenBank/DDBJ databases">
        <authorList>
            <person name="Hodson N. C."/>
            <person name="Mongue J. A."/>
            <person name="Jaron S. K."/>
        </authorList>
    </citation>
    <scope>NUCLEOTIDE SEQUENCE</scope>
</reference>
<dbReference type="PANTHER" id="PTHR12882">
    <property type="entry name" value="SUPPRESSOR OF TY 4"/>
    <property type="match status" value="1"/>
</dbReference>
<evidence type="ECO:0000256" key="3">
    <source>
        <dbReference type="ARBA" id="ARBA00020182"/>
    </source>
</evidence>
<evidence type="ECO:0000256" key="6">
    <source>
        <dbReference type="ARBA" id="ARBA00022771"/>
    </source>
</evidence>
<evidence type="ECO:0000313" key="15">
    <source>
        <dbReference type="Proteomes" id="UP000708208"/>
    </source>
</evidence>
<dbReference type="GO" id="GO:0140673">
    <property type="term" value="P:transcription elongation-coupled chromatin remodeling"/>
    <property type="evidence" value="ECO:0007669"/>
    <property type="project" value="InterPro"/>
</dbReference>
<comment type="function">
    <text evidence="12">Component of the DRB sensitivity-inducing factor complex (DSIF complex), which regulates transcription elongation by RNA polymerase II.</text>
</comment>
<name>A0A8J2K623_9HEXA</name>
<keyword evidence="4" id="KW-0678">Repressor</keyword>
<evidence type="ECO:0000259" key="13">
    <source>
        <dbReference type="SMART" id="SM01389"/>
    </source>
</evidence>
<keyword evidence="8" id="KW-0805">Transcription regulation</keyword>
<evidence type="ECO:0000256" key="9">
    <source>
        <dbReference type="ARBA" id="ARBA00023159"/>
    </source>
</evidence>
<dbReference type="AlphaFoldDB" id="A0A8J2K623"/>
<keyword evidence="10 12" id="KW-0804">Transcription</keyword>
<accession>A0A8J2K623</accession>
<evidence type="ECO:0000313" key="14">
    <source>
        <dbReference type="EMBL" id="CAG7720774.1"/>
    </source>
</evidence>
<keyword evidence="5" id="KW-0479">Metal-binding</keyword>
<dbReference type="OrthoDB" id="248751at2759"/>
<dbReference type="EMBL" id="CAJVCH010073647">
    <property type="protein sequence ID" value="CAG7720774.1"/>
    <property type="molecule type" value="Genomic_DNA"/>
</dbReference>
<proteinExistence type="inferred from homology"/>
<dbReference type="FunFam" id="3.30.40.210:FF:000001">
    <property type="entry name" value="Transcription elongation factor SPT4"/>
    <property type="match status" value="1"/>
</dbReference>
<evidence type="ECO:0000256" key="10">
    <source>
        <dbReference type="ARBA" id="ARBA00023163"/>
    </source>
</evidence>
<dbReference type="Pfam" id="PF06093">
    <property type="entry name" value="Spt4"/>
    <property type="match status" value="1"/>
</dbReference>
<protein>
    <recommendedName>
        <fullName evidence="3 12">Transcription elongation factor SPT4</fullName>
    </recommendedName>
</protein>
<dbReference type="SMART" id="SM01389">
    <property type="entry name" value="Spt4"/>
    <property type="match status" value="1"/>
</dbReference>
<keyword evidence="6" id="KW-0863">Zinc-finger</keyword>
<dbReference type="InterPro" id="IPR022800">
    <property type="entry name" value="Spt4/RpoE2_Znf"/>
</dbReference>
<dbReference type="GO" id="GO:0032044">
    <property type="term" value="C:DSIF complex"/>
    <property type="evidence" value="ECO:0007669"/>
    <property type="project" value="TreeGrafter"/>
</dbReference>
<dbReference type="GO" id="GO:0006355">
    <property type="term" value="P:regulation of DNA-templated transcription"/>
    <property type="evidence" value="ECO:0007669"/>
    <property type="project" value="InterPro"/>
</dbReference>
<evidence type="ECO:0000256" key="8">
    <source>
        <dbReference type="ARBA" id="ARBA00023015"/>
    </source>
</evidence>
<sequence length="130" mass="14989">MPKWRGTYFLTRTKMAVETIPKELRALRACLVCSLLKTFDQFEIDGCENCDDFLRMRNNRENVYACTSSNFDGMIAVLSPEDSWVCKWQRIGRFVKGVYAISVSGKLPPGIAREMKSRGIPYRSRDVSRH</sequence>
<comment type="caution">
    <text evidence="14">The sequence shown here is derived from an EMBL/GenBank/DDBJ whole genome shotgun (WGS) entry which is preliminary data.</text>
</comment>
<comment type="similarity">
    <text evidence="2 12">Belongs to the SPT4 family.</text>
</comment>
<keyword evidence="11 12" id="KW-0539">Nucleus</keyword>
<evidence type="ECO:0000256" key="1">
    <source>
        <dbReference type="ARBA" id="ARBA00004123"/>
    </source>
</evidence>
<organism evidence="14 15">
    <name type="scientific">Allacma fusca</name>
    <dbReference type="NCBI Taxonomy" id="39272"/>
    <lineage>
        <taxon>Eukaryota</taxon>
        <taxon>Metazoa</taxon>
        <taxon>Ecdysozoa</taxon>
        <taxon>Arthropoda</taxon>
        <taxon>Hexapoda</taxon>
        <taxon>Collembola</taxon>
        <taxon>Symphypleona</taxon>
        <taxon>Sminthuridae</taxon>
        <taxon>Allacma</taxon>
    </lineage>
</organism>
<dbReference type="PIRSF" id="PIRSF025023">
    <property type="entry name" value="Spt4"/>
    <property type="match status" value="1"/>
</dbReference>
<evidence type="ECO:0000256" key="11">
    <source>
        <dbReference type="ARBA" id="ARBA00023242"/>
    </source>
</evidence>
<comment type="subcellular location">
    <subcellularLocation>
        <location evidence="1 12">Nucleus</location>
    </subcellularLocation>
</comment>
<gene>
    <name evidence="14" type="ORF">AFUS01_LOCUS10032</name>
</gene>
<evidence type="ECO:0000256" key="5">
    <source>
        <dbReference type="ARBA" id="ARBA00022723"/>
    </source>
</evidence>
<evidence type="ECO:0000256" key="7">
    <source>
        <dbReference type="ARBA" id="ARBA00022833"/>
    </source>
</evidence>
<dbReference type="CDD" id="cd07973">
    <property type="entry name" value="Spt4"/>
    <property type="match status" value="1"/>
</dbReference>
<dbReference type="InterPro" id="IPR009287">
    <property type="entry name" value="Spt4"/>
</dbReference>